<gene>
    <name evidence="1" type="ORF">BDV28DRAFT_125936</name>
</gene>
<accession>A0A5N6ZH17</accession>
<dbReference type="Proteomes" id="UP000327118">
    <property type="component" value="Unassembled WGS sequence"/>
</dbReference>
<proteinExistence type="predicted"/>
<sequence length="56" mass="5975">MSIGAGCDGLLSASRLLHKSAEASHILLRSADIESSVHAPWPVMGRNDDGRVVRFS</sequence>
<dbReference type="EMBL" id="ML739033">
    <property type="protein sequence ID" value="KAE8356932.1"/>
    <property type="molecule type" value="Genomic_DNA"/>
</dbReference>
<evidence type="ECO:0000313" key="1">
    <source>
        <dbReference type="EMBL" id="KAE8356932.1"/>
    </source>
</evidence>
<reference evidence="2" key="1">
    <citation type="submission" date="2019-04" db="EMBL/GenBank/DDBJ databases">
        <title>Friends and foes A comparative genomics studyof 23 Aspergillus species from section Flavi.</title>
        <authorList>
            <consortium name="DOE Joint Genome Institute"/>
            <person name="Kjaerbolling I."/>
            <person name="Vesth T."/>
            <person name="Frisvad J.C."/>
            <person name="Nybo J.L."/>
            <person name="Theobald S."/>
            <person name="Kildgaard S."/>
            <person name="Isbrandt T."/>
            <person name="Kuo A."/>
            <person name="Sato A."/>
            <person name="Lyhne E.K."/>
            <person name="Kogle M.E."/>
            <person name="Wiebenga A."/>
            <person name="Kun R.S."/>
            <person name="Lubbers R.J."/>
            <person name="Makela M.R."/>
            <person name="Barry K."/>
            <person name="Chovatia M."/>
            <person name="Clum A."/>
            <person name="Daum C."/>
            <person name="Haridas S."/>
            <person name="He G."/>
            <person name="LaButti K."/>
            <person name="Lipzen A."/>
            <person name="Mondo S."/>
            <person name="Riley R."/>
            <person name="Salamov A."/>
            <person name="Simmons B.A."/>
            <person name="Magnuson J.K."/>
            <person name="Henrissat B."/>
            <person name="Mortensen U.H."/>
            <person name="Larsen T.O."/>
            <person name="Devries R.P."/>
            <person name="Grigoriev I.V."/>
            <person name="Machida M."/>
            <person name="Baker S.E."/>
            <person name="Andersen M.R."/>
        </authorList>
    </citation>
    <scope>NUCLEOTIDE SEQUENCE [LARGE SCALE GENOMIC DNA]</scope>
    <source>
        <strain evidence="2">CBS 553.77</strain>
    </source>
</reference>
<protein>
    <submittedName>
        <fullName evidence="1">Uncharacterized protein</fullName>
    </submittedName>
</protein>
<evidence type="ECO:0000313" key="2">
    <source>
        <dbReference type="Proteomes" id="UP000327118"/>
    </source>
</evidence>
<organism evidence="1 2">
    <name type="scientific">Aspergillus coremiiformis</name>
    <dbReference type="NCBI Taxonomy" id="138285"/>
    <lineage>
        <taxon>Eukaryota</taxon>
        <taxon>Fungi</taxon>
        <taxon>Dikarya</taxon>
        <taxon>Ascomycota</taxon>
        <taxon>Pezizomycotina</taxon>
        <taxon>Eurotiomycetes</taxon>
        <taxon>Eurotiomycetidae</taxon>
        <taxon>Eurotiales</taxon>
        <taxon>Aspergillaceae</taxon>
        <taxon>Aspergillus</taxon>
        <taxon>Aspergillus subgen. Circumdati</taxon>
    </lineage>
</organism>
<name>A0A5N6ZH17_9EURO</name>
<dbReference type="AlphaFoldDB" id="A0A5N6ZH17"/>
<keyword evidence="2" id="KW-1185">Reference proteome</keyword>